<feature type="compositionally biased region" description="Basic and acidic residues" evidence="9">
    <location>
        <begin position="510"/>
        <end position="525"/>
    </location>
</feature>
<dbReference type="NCBIfam" id="NF000658">
    <property type="entry name" value="PRK00029.1"/>
    <property type="match status" value="1"/>
</dbReference>
<feature type="binding site" evidence="8">
    <location>
        <position position="288"/>
    </location>
    <ligand>
        <name>ATP</name>
        <dbReference type="ChEBI" id="CHEBI:30616"/>
    </ligand>
</feature>
<sequence>MSATLPTIDQAEFQNSFVTELRGEISADNRPRQVPGYHYSRVVPTPVADPHLLAWADELAAFLGLARPAERGPAVDALAGNLVTGSMKPFAARYGGHQFGSWAGQLGDGRAISLGEVTAADGTPWEIQLKGAGPTPYSRRADGRAVLRSSVREFLCSEAMHYLGVPTTRALSLVRTGDEVVRDMFYNGNPQAEPGAIVARVAPTFVRFGNFQMMAAAGELDNLRALANYVIRRYYPELGEPTGPEVYVRWFEEICRRTAVMLAHWMSVGFVHGVMNTDNMSILGLTIDYGPYGWLEPYDPDWTPNTTDFGSRRYAYGQQPNVGLWNLWQLARALAHLVENPELLRPGLDLYSATFEAKRHEMLLRKLGLTSQTAEEDKALLATLHEALAGSEVDMTLFFRHLSHAAPVVLMNPESAEAAWTELLVAASYSTAPEEEAQLRQWLGHYLARLQQETAAPEAIRELMLGANPKYVLRNYLAQQAIEAAEAGDLSVLNRLMEVLKTPFAEQPEHEELAAKRPEWAREKPGCATLSCSS</sequence>
<dbReference type="HAMAP" id="MF_00692">
    <property type="entry name" value="SelO"/>
    <property type="match status" value="1"/>
</dbReference>
<keyword evidence="2 8" id="KW-0808">Transferase</keyword>
<comment type="catalytic activity">
    <reaction evidence="8">
        <text>L-tyrosyl-[protein] + ATP = O-(5'-adenylyl)-L-tyrosyl-[protein] + diphosphate</text>
        <dbReference type="Rhea" id="RHEA:54288"/>
        <dbReference type="Rhea" id="RHEA-COMP:10136"/>
        <dbReference type="Rhea" id="RHEA-COMP:13846"/>
        <dbReference type="ChEBI" id="CHEBI:30616"/>
        <dbReference type="ChEBI" id="CHEBI:33019"/>
        <dbReference type="ChEBI" id="CHEBI:46858"/>
        <dbReference type="ChEBI" id="CHEBI:83624"/>
        <dbReference type="EC" id="2.7.7.108"/>
    </reaction>
</comment>
<protein>
    <recommendedName>
        <fullName evidence="8">Protein nucleotidyltransferase YdiU</fullName>
        <ecNumber evidence="8">2.7.7.-</ecNumber>
    </recommendedName>
    <alternativeName>
        <fullName evidence="8">Protein adenylyltransferase YdiU</fullName>
        <ecNumber evidence="8">2.7.7.108</ecNumber>
    </alternativeName>
    <alternativeName>
        <fullName evidence="8">Protein uridylyltransferase YdiU</fullName>
        <ecNumber evidence="8">2.7.7.-</ecNumber>
    </alternativeName>
</protein>
<keyword evidence="7 8" id="KW-0460">Magnesium</keyword>
<feature type="active site" description="Proton acceptor" evidence="8">
    <location>
        <position position="278"/>
    </location>
</feature>
<evidence type="ECO:0000313" key="11">
    <source>
        <dbReference type="Proteomes" id="UP001165296"/>
    </source>
</evidence>
<comment type="catalytic activity">
    <reaction evidence="8">
        <text>L-seryl-[protein] + ATP = 3-O-(5'-adenylyl)-L-seryl-[protein] + diphosphate</text>
        <dbReference type="Rhea" id="RHEA:58120"/>
        <dbReference type="Rhea" id="RHEA-COMP:9863"/>
        <dbReference type="Rhea" id="RHEA-COMP:15073"/>
        <dbReference type="ChEBI" id="CHEBI:29999"/>
        <dbReference type="ChEBI" id="CHEBI:30616"/>
        <dbReference type="ChEBI" id="CHEBI:33019"/>
        <dbReference type="ChEBI" id="CHEBI:142516"/>
        <dbReference type="EC" id="2.7.7.108"/>
    </reaction>
</comment>
<keyword evidence="6 8" id="KW-0067">ATP-binding</keyword>
<evidence type="ECO:0000256" key="8">
    <source>
        <dbReference type="HAMAP-Rule" id="MF_00692"/>
    </source>
</evidence>
<evidence type="ECO:0000256" key="7">
    <source>
        <dbReference type="ARBA" id="ARBA00022842"/>
    </source>
</evidence>
<keyword evidence="5 8" id="KW-0547">Nucleotide-binding</keyword>
<evidence type="ECO:0000256" key="1">
    <source>
        <dbReference type="ARBA" id="ARBA00009747"/>
    </source>
</evidence>
<keyword evidence="4 8" id="KW-0479">Metal-binding</keyword>
<dbReference type="EC" id="2.7.7.108" evidence="8"/>
<comment type="catalytic activity">
    <reaction evidence="8">
        <text>L-histidyl-[protein] + UTP = N(tele)-(5'-uridylyl)-L-histidyl-[protein] + diphosphate</text>
        <dbReference type="Rhea" id="RHEA:83891"/>
        <dbReference type="Rhea" id="RHEA-COMP:9745"/>
        <dbReference type="Rhea" id="RHEA-COMP:20239"/>
        <dbReference type="ChEBI" id="CHEBI:29979"/>
        <dbReference type="ChEBI" id="CHEBI:33019"/>
        <dbReference type="ChEBI" id="CHEBI:46398"/>
        <dbReference type="ChEBI" id="CHEBI:233474"/>
    </reaction>
</comment>
<dbReference type="PANTHER" id="PTHR32057:SF14">
    <property type="entry name" value="PROTEIN ADENYLYLTRANSFERASE SELO, MITOCHONDRIAL"/>
    <property type="match status" value="1"/>
</dbReference>
<feature type="binding site" evidence="8">
    <location>
        <position position="109"/>
    </location>
    <ligand>
        <name>ATP</name>
        <dbReference type="ChEBI" id="CHEBI:30616"/>
    </ligand>
</feature>
<feature type="binding site" evidence="8">
    <location>
        <position position="130"/>
    </location>
    <ligand>
        <name>ATP</name>
        <dbReference type="ChEBI" id="CHEBI:30616"/>
    </ligand>
</feature>
<comment type="catalytic activity">
    <reaction evidence="8">
        <text>L-threonyl-[protein] + ATP = 3-O-(5'-adenylyl)-L-threonyl-[protein] + diphosphate</text>
        <dbReference type="Rhea" id="RHEA:54292"/>
        <dbReference type="Rhea" id="RHEA-COMP:11060"/>
        <dbReference type="Rhea" id="RHEA-COMP:13847"/>
        <dbReference type="ChEBI" id="CHEBI:30013"/>
        <dbReference type="ChEBI" id="CHEBI:30616"/>
        <dbReference type="ChEBI" id="CHEBI:33019"/>
        <dbReference type="ChEBI" id="CHEBI:138113"/>
        <dbReference type="EC" id="2.7.7.108"/>
    </reaction>
</comment>
<dbReference type="Pfam" id="PF02696">
    <property type="entry name" value="SelO"/>
    <property type="match status" value="1"/>
</dbReference>
<comment type="cofactor">
    <cofactor evidence="8">
        <name>Mg(2+)</name>
        <dbReference type="ChEBI" id="CHEBI:18420"/>
    </cofactor>
    <cofactor evidence="8">
        <name>Mn(2+)</name>
        <dbReference type="ChEBI" id="CHEBI:29035"/>
    </cofactor>
</comment>
<comment type="caution">
    <text evidence="10">The sequence shown here is derived from an EMBL/GenBank/DDBJ whole genome shotgun (WGS) entry which is preliminary data.</text>
</comment>
<feature type="binding site" evidence="8">
    <location>
        <position position="110"/>
    </location>
    <ligand>
        <name>ATP</name>
        <dbReference type="ChEBI" id="CHEBI:30616"/>
    </ligand>
</feature>
<evidence type="ECO:0000256" key="6">
    <source>
        <dbReference type="ARBA" id="ARBA00022840"/>
    </source>
</evidence>
<name>A0ABS8ATW6_9BACT</name>
<feature type="binding site" evidence="8">
    <location>
        <position position="143"/>
    </location>
    <ligand>
        <name>ATP</name>
        <dbReference type="ChEBI" id="CHEBI:30616"/>
    </ligand>
</feature>
<proteinExistence type="inferred from homology"/>
<evidence type="ECO:0000256" key="9">
    <source>
        <dbReference type="SAM" id="MobiDB-lite"/>
    </source>
</evidence>
<keyword evidence="3 8" id="KW-0548">Nucleotidyltransferase</keyword>
<accession>A0ABS8ATW6</accession>
<dbReference type="PANTHER" id="PTHR32057">
    <property type="entry name" value="PROTEIN ADENYLYLTRANSFERASE SELO, MITOCHONDRIAL"/>
    <property type="match status" value="1"/>
</dbReference>
<gene>
    <name evidence="8" type="primary">ydiU</name>
    <name evidence="8" type="synonym">selO</name>
    <name evidence="10" type="ORF">LGH74_12745</name>
</gene>
<comment type="function">
    <text evidence="8">Nucleotidyltransferase involved in the post-translational modification of proteins. It can catalyze the addition of adenosine monophosphate (AMP) or uridine monophosphate (UMP) to a protein, resulting in modifications known as AMPylation and UMPylation.</text>
</comment>
<dbReference type="Proteomes" id="UP001165296">
    <property type="component" value="Unassembled WGS sequence"/>
</dbReference>
<dbReference type="InterPro" id="IPR003846">
    <property type="entry name" value="SelO"/>
</dbReference>
<comment type="catalytic activity">
    <reaction evidence="8">
        <text>L-tyrosyl-[protein] + UTP = O-(5'-uridylyl)-L-tyrosyl-[protein] + diphosphate</text>
        <dbReference type="Rhea" id="RHEA:83887"/>
        <dbReference type="Rhea" id="RHEA-COMP:10136"/>
        <dbReference type="Rhea" id="RHEA-COMP:20238"/>
        <dbReference type="ChEBI" id="CHEBI:33019"/>
        <dbReference type="ChEBI" id="CHEBI:46398"/>
        <dbReference type="ChEBI" id="CHEBI:46858"/>
        <dbReference type="ChEBI" id="CHEBI:90602"/>
    </reaction>
</comment>
<feature type="binding site" evidence="8">
    <location>
        <position position="142"/>
    </location>
    <ligand>
        <name>ATP</name>
        <dbReference type="ChEBI" id="CHEBI:30616"/>
    </ligand>
</feature>
<feature type="binding site" evidence="8">
    <location>
        <position position="200"/>
    </location>
    <ligand>
        <name>ATP</name>
        <dbReference type="ChEBI" id="CHEBI:30616"/>
    </ligand>
</feature>
<comment type="similarity">
    <text evidence="1 8">Belongs to the SELO family.</text>
</comment>
<evidence type="ECO:0000256" key="3">
    <source>
        <dbReference type="ARBA" id="ARBA00022695"/>
    </source>
</evidence>
<reference evidence="10" key="1">
    <citation type="submission" date="2021-10" db="EMBL/GenBank/DDBJ databases">
        <authorList>
            <person name="Dean J.D."/>
            <person name="Kim M.K."/>
            <person name="Newey C.N."/>
            <person name="Stoker T.S."/>
            <person name="Thompson D.W."/>
            <person name="Grose J.H."/>
        </authorList>
    </citation>
    <scope>NUCLEOTIDE SEQUENCE</scope>
    <source>
        <strain evidence="10">BT178</strain>
    </source>
</reference>
<organism evidence="10 11">
    <name type="scientific">Hymenobacter lucidus</name>
    <dbReference type="NCBI Taxonomy" id="2880930"/>
    <lineage>
        <taxon>Bacteria</taxon>
        <taxon>Pseudomonadati</taxon>
        <taxon>Bacteroidota</taxon>
        <taxon>Cytophagia</taxon>
        <taxon>Cytophagales</taxon>
        <taxon>Hymenobacteraceae</taxon>
        <taxon>Hymenobacter</taxon>
    </lineage>
</organism>
<keyword evidence="11" id="KW-1185">Reference proteome</keyword>
<evidence type="ECO:0000256" key="4">
    <source>
        <dbReference type="ARBA" id="ARBA00022723"/>
    </source>
</evidence>
<dbReference type="RefSeq" id="WP_226176293.1">
    <property type="nucleotide sequence ID" value="NZ_JAJADR010000003.1"/>
</dbReference>
<keyword evidence="8" id="KW-0464">Manganese</keyword>
<comment type="catalytic activity">
    <reaction evidence="8">
        <text>L-seryl-[protein] + UTP = O-(5'-uridylyl)-L-seryl-[protein] + diphosphate</text>
        <dbReference type="Rhea" id="RHEA:64604"/>
        <dbReference type="Rhea" id="RHEA-COMP:9863"/>
        <dbReference type="Rhea" id="RHEA-COMP:16635"/>
        <dbReference type="ChEBI" id="CHEBI:29999"/>
        <dbReference type="ChEBI" id="CHEBI:33019"/>
        <dbReference type="ChEBI" id="CHEBI:46398"/>
        <dbReference type="ChEBI" id="CHEBI:156051"/>
    </reaction>
</comment>
<evidence type="ECO:0000256" key="2">
    <source>
        <dbReference type="ARBA" id="ARBA00022679"/>
    </source>
</evidence>
<dbReference type="EC" id="2.7.7.-" evidence="8"/>
<dbReference type="EMBL" id="JAJADR010000003">
    <property type="protein sequence ID" value="MCB2408849.1"/>
    <property type="molecule type" value="Genomic_DNA"/>
</dbReference>
<feature type="binding site" evidence="8">
    <location>
        <position position="207"/>
    </location>
    <ligand>
        <name>ATP</name>
        <dbReference type="ChEBI" id="CHEBI:30616"/>
    </ligand>
</feature>
<feature type="region of interest" description="Disordered" evidence="9">
    <location>
        <begin position="510"/>
        <end position="534"/>
    </location>
</feature>
<evidence type="ECO:0000313" key="10">
    <source>
        <dbReference type="EMBL" id="MCB2408849.1"/>
    </source>
</evidence>
<feature type="binding site" evidence="8">
    <location>
        <position position="279"/>
    </location>
    <ligand>
        <name>Mg(2+)</name>
        <dbReference type="ChEBI" id="CHEBI:18420"/>
    </ligand>
</feature>
<feature type="binding site" evidence="8">
    <location>
        <position position="107"/>
    </location>
    <ligand>
        <name>ATP</name>
        <dbReference type="ChEBI" id="CHEBI:30616"/>
    </ligand>
</feature>
<feature type="binding site" evidence="8">
    <location>
        <position position="288"/>
    </location>
    <ligand>
        <name>Mg(2+)</name>
        <dbReference type="ChEBI" id="CHEBI:18420"/>
    </ligand>
</feature>
<evidence type="ECO:0000256" key="5">
    <source>
        <dbReference type="ARBA" id="ARBA00022741"/>
    </source>
</evidence>